<gene>
    <name evidence="2" type="ORF">TNIN_389361</name>
</gene>
<dbReference type="AlphaFoldDB" id="A0A8X6Y5I3"/>
<dbReference type="Proteomes" id="UP000886998">
    <property type="component" value="Unassembled WGS sequence"/>
</dbReference>
<feature type="compositionally biased region" description="Low complexity" evidence="1">
    <location>
        <begin position="54"/>
        <end position="71"/>
    </location>
</feature>
<protein>
    <submittedName>
        <fullName evidence="2">Uncharacterized protein</fullName>
    </submittedName>
</protein>
<feature type="compositionally biased region" description="Polar residues" evidence="1">
    <location>
        <begin position="79"/>
        <end position="96"/>
    </location>
</feature>
<organism evidence="2 3">
    <name type="scientific">Trichonephila inaurata madagascariensis</name>
    <dbReference type="NCBI Taxonomy" id="2747483"/>
    <lineage>
        <taxon>Eukaryota</taxon>
        <taxon>Metazoa</taxon>
        <taxon>Ecdysozoa</taxon>
        <taxon>Arthropoda</taxon>
        <taxon>Chelicerata</taxon>
        <taxon>Arachnida</taxon>
        <taxon>Araneae</taxon>
        <taxon>Araneomorphae</taxon>
        <taxon>Entelegynae</taxon>
        <taxon>Araneoidea</taxon>
        <taxon>Nephilidae</taxon>
        <taxon>Trichonephila</taxon>
        <taxon>Trichonephila inaurata</taxon>
    </lineage>
</organism>
<reference evidence="2" key="1">
    <citation type="submission" date="2020-08" db="EMBL/GenBank/DDBJ databases">
        <title>Multicomponent nature underlies the extraordinary mechanical properties of spider dragline silk.</title>
        <authorList>
            <person name="Kono N."/>
            <person name="Nakamura H."/>
            <person name="Mori M."/>
            <person name="Yoshida Y."/>
            <person name="Ohtoshi R."/>
            <person name="Malay A.D."/>
            <person name="Moran D.A.P."/>
            <person name="Tomita M."/>
            <person name="Numata K."/>
            <person name="Arakawa K."/>
        </authorList>
    </citation>
    <scope>NUCLEOTIDE SEQUENCE</scope>
</reference>
<keyword evidence="3" id="KW-1185">Reference proteome</keyword>
<evidence type="ECO:0000256" key="1">
    <source>
        <dbReference type="SAM" id="MobiDB-lite"/>
    </source>
</evidence>
<evidence type="ECO:0000313" key="2">
    <source>
        <dbReference type="EMBL" id="GFY64543.1"/>
    </source>
</evidence>
<accession>A0A8X6Y5I3</accession>
<dbReference type="EMBL" id="BMAV01015301">
    <property type="protein sequence ID" value="GFY64543.1"/>
    <property type="molecule type" value="Genomic_DNA"/>
</dbReference>
<name>A0A8X6Y5I3_9ARAC</name>
<evidence type="ECO:0000313" key="3">
    <source>
        <dbReference type="Proteomes" id="UP000886998"/>
    </source>
</evidence>
<feature type="compositionally biased region" description="Polar residues" evidence="1">
    <location>
        <begin position="9"/>
        <end position="29"/>
    </location>
</feature>
<feature type="compositionally biased region" description="Low complexity" evidence="1">
    <location>
        <begin position="34"/>
        <end position="44"/>
    </location>
</feature>
<feature type="region of interest" description="Disordered" evidence="1">
    <location>
        <begin position="1"/>
        <end position="101"/>
    </location>
</feature>
<sequence length="113" mass="12207">MDMMKTDHSLPSSHGTQFQDIQGTLQQALVINIKPQTQPTTTKPQPQPKPSSPQPSTSQSSQETSLLSTLKKIARSPSGRATNNPEGSCKNSQDRQNPGRKAVELCALLGIKI</sequence>
<proteinExistence type="predicted"/>
<comment type="caution">
    <text evidence="2">The sequence shown here is derived from an EMBL/GenBank/DDBJ whole genome shotgun (WGS) entry which is preliminary data.</text>
</comment>